<dbReference type="Proteomes" id="UP000291116">
    <property type="component" value="Unassembled WGS sequence"/>
</dbReference>
<accession>A0A448Z740</accession>
<organism evidence="1 2">
    <name type="scientific">Pseudo-nitzschia multistriata</name>
    <dbReference type="NCBI Taxonomy" id="183589"/>
    <lineage>
        <taxon>Eukaryota</taxon>
        <taxon>Sar</taxon>
        <taxon>Stramenopiles</taxon>
        <taxon>Ochrophyta</taxon>
        <taxon>Bacillariophyta</taxon>
        <taxon>Bacillariophyceae</taxon>
        <taxon>Bacillariophycidae</taxon>
        <taxon>Bacillariales</taxon>
        <taxon>Bacillariaceae</taxon>
        <taxon>Pseudo-nitzschia</taxon>
    </lineage>
</organism>
<keyword evidence="2" id="KW-1185">Reference proteome</keyword>
<evidence type="ECO:0000313" key="2">
    <source>
        <dbReference type="Proteomes" id="UP000291116"/>
    </source>
</evidence>
<name>A0A448Z740_9STRA</name>
<protein>
    <submittedName>
        <fullName evidence="1">Uncharacterized protein</fullName>
    </submittedName>
</protein>
<proteinExistence type="predicted"/>
<dbReference type="AlphaFoldDB" id="A0A448Z740"/>
<reference evidence="1 2" key="1">
    <citation type="submission" date="2019-01" db="EMBL/GenBank/DDBJ databases">
        <authorList>
            <person name="Ferrante I. M."/>
        </authorList>
    </citation>
    <scope>NUCLEOTIDE SEQUENCE [LARGE SCALE GENOMIC DNA]</scope>
    <source>
        <strain evidence="1 2">B856</strain>
    </source>
</reference>
<evidence type="ECO:0000313" key="1">
    <source>
        <dbReference type="EMBL" id="VEU37836.1"/>
    </source>
</evidence>
<dbReference type="EMBL" id="CAACVS010000143">
    <property type="protein sequence ID" value="VEU37836.1"/>
    <property type="molecule type" value="Genomic_DNA"/>
</dbReference>
<gene>
    <name evidence="1" type="ORF">PSNMU_V1.4_AUG-EV-PASAV3_0046460</name>
</gene>
<sequence>MPPLMSSKPSIIGPAETPMKQARITWWATARRLTMAKLPVPSVGGAQSVRGMTDPVKRDISKKKAFKYAVLSARAIGQAQNNEKMTHANG</sequence>